<keyword evidence="1" id="KW-0547">Nucleotide-binding</keyword>
<evidence type="ECO:0000313" key="6">
    <source>
        <dbReference type="Proteomes" id="UP001595783"/>
    </source>
</evidence>
<sequence length="311" mass="33673">MSSVRVLEGGLCTTIQDLGRRGMLGFGIPACGVMDVFSASVANLLMGNSRDEALLEMFYTGASLEFLKPMHIAIGGADLSPKLNGMAICNWESYAVKPGDILSFGGLKMGVCAYVAFSGVLEVPQVHGSKATFMRAQMGGFLGRKLQKGDILPIRAYPGCQKRSLQERYRPLYPSCAHLHAVLAPQDHYFDTQSMECFLHAPYSLSRGDRMGIFLEGPTLSASQGAEMISEPLALGSIQVLPNGQPLILMADRQTVGGYPKIATLTLESVIALAQMRPKNSVHFVPCSVAEAQEKYRAFYQNLAQIAKSLD</sequence>
<comment type="caution">
    <text evidence="5">The sequence shown here is derived from an EMBL/GenBank/DDBJ whole genome shotgun (WGS) entry which is preliminary data.</text>
</comment>
<gene>
    <name evidence="5" type="ORF">ACFOPX_00380</name>
</gene>
<dbReference type="Gene3D" id="2.40.100.10">
    <property type="entry name" value="Cyclophilin-like"/>
    <property type="match status" value="1"/>
</dbReference>
<dbReference type="SMART" id="SM00797">
    <property type="entry name" value="AHS2"/>
    <property type="match status" value="1"/>
</dbReference>
<organism evidence="5 6">
    <name type="scientific">Helicobacter baculiformis</name>
    <dbReference type="NCBI Taxonomy" id="427351"/>
    <lineage>
        <taxon>Bacteria</taxon>
        <taxon>Pseudomonadati</taxon>
        <taxon>Campylobacterota</taxon>
        <taxon>Epsilonproteobacteria</taxon>
        <taxon>Campylobacterales</taxon>
        <taxon>Helicobacteraceae</taxon>
        <taxon>Helicobacter</taxon>
    </lineage>
</organism>
<protein>
    <submittedName>
        <fullName evidence="5">Biotin-dependent carboxyltransferase family protein</fullName>
    </submittedName>
</protein>
<accession>A0ABV7ZHA5</accession>
<keyword evidence="6" id="KW-1185">Reference proteome</keyword>
<dbReference type="PANTHER" id="PTHR43309">
    <property type="entry name" value="5-OXOPROLINASE SUBUNIT C"/>
    <property type="match status" value="1"/>
</dbReference>
<dbReference type="Pfam" id="PF02626">
    <property type="entry name" value="CT_A_B"/>
    <property type="match status" value="1"/>
</dbReference>
<reference evidence="6" key="1">
    <citation type="journal article" date="2019" name="Int. J. Syst. Evol. Microbiol.">
        <title>The Global Catalogue of Microorganisms (GCM) 10K type strain sequencing project: providing services to taxonomists for standard genome sequencing and annotation.</title>
        <authorList>
            <consortium name="The Broad Institute Genomics Platform"/>
            <consortium name="The Broad Institute Genome Sequencing Center for Infectious Disease"/>
            <person name="Wu L."/>
            <person name="Ma J."/>
        </authorList>
    </citation>
    <scope>NUCLEOTIDE SEQUENCE [LARGE SCALE GENOMIC DNA]</scope>
    <source>
        <strain evidence="6">CCUG 53816</strain>
    </source>
</reference>
<dbReference type="PANTHER" id="PTHR43309:SF5">
    <property type="entry name" value="5-OXOPROLINASE SUBUNIT C"/>
    <property type="match status" value="1"/>
</dbReference>
<dbReference type="InterPro" id="IPR029000">
    <property type="entry name" value="Cyclophilin-like_dom_sf"/>
</dbReference>
<dbReference type="Proteomes" id="UP001595783">
    <property type="component" value="Unassembled WGS sequence"/>
</dbReference>
<dbReference type="InterPro" id="IPR052708">
    <property type="entry name" value="PxpC"/>
</dbReference>
<keyword evidence="2" id="KW-0378">Hydrolase</keyword>
<evidence type="ECO:0000313" key="5">
    <source>
        <dbReference type="EMBL" id="MFC3846994.1"/>
    </source>
</evidence>
<dbReference type="EMBL" id="JBHRZO010000002">
    <property type="protein sequence ID" value="MFC3846994.1"/>
    <property type="molecule type" value="Genomic_DNA"/>
</dbReference>
<name>A0ABV7ZHA5_9HELI</name>
<evidence type="ECO:0000256" key="1">
    <source>
        <dbReference type="ARBA" id="ARBA00022741"/>
    </source>
</evidence>
<keyword evidence="3" id="KW-0067">ATP-binding</keyword>
<feature type="domain" description="Carboxyltransferase" evidence="4">
    <location>
        <begin position="25"/>
        <end position="303"/>
    </location>
</feature>
<evidence type="ECO:0000259" key="4">
    <source>
        <dbReference type="SMART" id="SM00797"/>
    </source>
</evidence>
<dbReference type="InterPro" id="IPR003778">
    <property type="entry name" value="CT_A_B"/>
</dbReference>
<proteinExistence type="predicted"/>
<evidence type="ECO:0000256" key="3">
    <source>
        <dbReference type="ARBA" id="ARBA00022840"/>
    </source>
</evidence>
<evidence type="ECO:0000256" key="2">
    <source>
        <dbReference type="ARBA" id="ARBA00022801"/>
    </source>
</evidence>
<dbReference type="NCBIfam" id="TIGR00724">
    <property type="entry name" value="urea_amlyse_rel"/>
    <property type="match status" value="1"/>
</dbReference>
<dbReference type="RefSeq" id="WP_104751679.1">
    <property type="nucleotide sequence ID" value="NZ_FZMF01000003.1"/>
</dbReference>